<dbReference type="Pfam" id="PF04565">
    <property type="entry name" value="RNA_pol_Rpb2_3"/>
    <property type="match status" value="1"/>
</dbReference>
<name>A0A6B9XL95_9LAMI</name>
<evidence type="ECO:0000256" key="12">
    <source>
        <dbReference type="RuleBase" id="RU000434"/>
    </source>
</evidence>
<dbReference type="GO" id="GO:0000428">
    <property type="term" value="C:DNA-directed RNA polymerase complex"/>
    <property type="evidence" value="ECO:0007669"/>
    <property type="project" value="UniProtKB-KW"/>
</dbReference>
<dbReference type="GO" id="GO:0003899">
    <property type="term" value="F:DNA-directed RNA polymerase activity"/>
    <property type="evidence" value="ECO:0007669"/>
    <property type="project" value="UniProtKB-UniRule"/>
</dbReference>
<dbReference type="EMBL" id="MK113828">
    <property type="protein sequence ID" value="QHR84940.1"/>
    <property type="molecule type" value="Genomic_DNA"/>
</dbReference>
<dbReference type="InterPro" id="IPR037034">
    <property type="entry name" value="RNA_pol_Rpb2_2_sf"/>
</dbReference>
<protein>
    <recommendedName>
        <fullName evidence="11">DNA-directed RNA polymerase subunit beta</fullName>
        <ecNumber evidence="11">2.7.7.6</ecNumber>
    </recommendedName>
    <alternativeName>
        <fullName evidence="11">PEP</fullName>
    </alternativeName>
    <alternativeName>
        <fullName evidence="11">Plastid-encoded RNA polymerase subunit beta</fullName>
        <shortName evidence="11">RNA polymerase subunit beta</shortName>
    </alternativeName>
</protein>
<dbReference type="GO" id="GO:0003677">
    <property type="term" value="F:DNA binding"/>
    <property type="evidence" value="ECO:0007669"/>
    <property type="project" value="UniProtKB-UniRule"/>
</dbReference>
<evidence type="ECO:0000256" key="10">
    <source>
        <dbReference type="ARBA" id="ARBA00048552"/>
    </source>
</evidence>
<evidence type="ECO:0000256" key="8">
    <source>
        <dbReference type="ARBA" id="ARBA00022695"/>
    </source>
</evidence>
<evidence type="ECO:0000256" key="9">
    <source>
        <dbReference type="ARBA" id="ARBA00023163"/>
    </source>
</evidence>
<comment type="subunit">
    <text evidence="11 13">In plastids the minimal PEP RNA polymerase catalytic core is composed of four subunits: alpha, beta, beta', and beta''. When a (nuclear-encoded) sigma factor is associated with the core the holoenzyme is formed, which can initiate transcription.</text>
</comment>
<comment type="subcellular location">
    <subcellularLocation>
        <location evidence="2 11">Plastid</location>
        <location evidence="2 11">Chloroplast</location>
    </subcellularLocation>
</comment>
<evidence type="ECO:0000259" key="16">
    <source>
        <dbReference type="Pfam" id="PF04561"/>
    </source>
</evidence>
<dbReference type="Gene3D" id="3.90.1110.10">
    <property type="entry name" value="RNA polymerase Rpb2, domain 2"/>
    <property type="match status" value="1"/>
</dbReference>
<evidence type="ECO:0000259" key="17">
    <source>
        <dbReference type="Pfam" id="PF04565"/>
    </source>
</evidence>
<dbReference type="Gene3D" id="2.40.50.100">
    <property type="match status" value="1"/>
</dbReference>
<keyword evidence="5 18" id="KW-0150">Chloroplast</keyword>
<dbReference type="InterPro" id="IPR007121">
    <property type="entry name" value="RNA_pol_bsu_CS"/>
</dbReference>
<keyword evidence="6 18" id="KW-0934">Plastid</keyword>
<dbReference type="InterPro" id="IPR015712">
    <property type="entry name" value="DNA-dir_RNA_pol_su2"/>
</dbReference>
<keyword evidence="9 11" id="KW-0804">Transcription</keyword>
<accession>A0A6B9XL95</accession>
<dbReference type="Gene3D" id="3.90.1100.10">
    <property type="match status" value="1"/>
</dbReference>
<dbReference type="Gene3D" id="2.40.50.150">
    <property type="match status" value="1"/>
</dbReference>
<dbReference type="HAMAP" id="MF_01321">
    <property type="entry name" value="RNApol_bact_RpoB"/>
    <property type="match status" value="1"/>
</dbReference>
<dbReference type="PANTHER" id="PTHR20856">
    <property type="entry name" value="DNA-DIRECTED RNA POLYMERASE I SUBUNIT 2"/>
    <property type="match status" value="1"/>
</dbReference>
<dbReference type="RefSeq" id="YP_009731746.1">
    <property type="nucleotide sequence ID" value="NC_046038.1"/>
</dbReference>
<dbReference type="Gene3D" id="2.40.270.10">
    <property type="entry name" value="DNA-directed RNA polymerase, subunit 2, domain 6"/>
    <property type="match status" value="2"/>
</dbReference>
<evidence type="ECO:0000256" key="3">
    <source>
        <dbReference type="ARBA" id="ARBA00006835"/>
    </source>
</evidence>
<dbReference type="Pfam" id="PF04560">
    <property type="entry name" value="RNA_pol_Rpb2_7"/>
    <property type="match status" value="1"/>
</dbReference>
<evidence type="ECO:0000259" key="15">
    <source>
        <dbReference type="Pfam" id="PF04560"/>
    </source>
</evidence>
<dbReference type="Pfam" id="PF00562">
    <property type="entry name" value="RNA_pol_Rpb2_6"/>
    <property type="match status" value="1"/>
</dbReference>
<proteinExistence type="inferred from homology"/>
<dbReference type="InterPro" id="IPR010243">
    <property type="entry name" value="RNA_pol_bsu_bac"/>
</dbReference>
<feature type="domain" description="RNA polymerase Rpb2" evidence="15">
    <location>
        <begin position="983"/>
        <end position="1058"/>
    </location>
</feature>
<dbReference type="Gene3D" id="3.90.1800.10">
    <property type="entry name" value="RNA polymerase alpha subunit dimerisation domain"/>
    <property type="match status" value="1"/>
</dbReference>
<comment type="similarity">
    <text evidence="3 11 12">Belongs to the RNA polymerase beta chain family.</text>
</comment>
<comment type="catalytic activity">
    <reaction evidence="10 11 13">
        <text>RNA(n) + a ribonucleoside 5'-triphosphate = RNA(n+1) + diphosphate</text>
        <dbReference type="Rhea" id="RHEA:21248"/>
        <dbReference type="Rhea" id="RHEA-COMP:14527"/>
        <dbReference type="Rhea" id="RHEA-COMP:17342"/>
        <dbReference type="ChEBI" id="CHEBI:33019"/>
        <dbReference type="ChEBI" id="CHEBI:61557"/>
        <dbReference type="ChEBI" id="CHEBI:140395"/>
        <dbReference type="EC" id="2.7.7.6"/>
    </reaction>
</comment>
<sequence length="1072" mass="121018">MLGDANEAMSTIPGFNQIQFEGFCRFIDQGLTEELSKFPTIEDTDNEMEFQLFVERYQLVEPLIKERNAVYELLTHSSALYVSAGLICKTSRDRREQTILIGNIPLMNSLGTFIVNGIYRIVINQILQSPGIYYRSELDHNGISVYTGTIISDWGGRSELQIDRKARIWARVSRKQKISILVLSSAMGLNLREILDNVSYPEIFLSFLNDKERKKIGSKENAILEFYQQFACVGGDPVFSESLCTELQKKFFEQRCELGRIGRRNMNRRLNLDIPQNNTFLLPRDILAAADHLIGLKFGMGILDDMNHLKNKRIRSVADLLQDQLGLSLVRLEKMVQGTLGRAIRHKLIPTPRSLVTSSPLTTTYESFFGLHPLSQVLDQTNPLTQIVHGRKLSYLGPGGLTGRTASFRIRDIHPSHYGRICPIDTSEGINVGLIGSLAIHARVGHWGSLESPFYEISERSTGLRLLYLSPSRDEYYMLAAGNSLALNQDIQEEQVVPARYRQEFLTVAWERVHLRSIFPFQYFSIGASLIPFIEHNDANRALMSSNMQRQAVPLSRSEKCIVGTGLERQVALDSGALAIAECEGKIIDIDTDKILFSGNGDTLSIPLVMYQRSNKNTCMHQKPQVQRGKCIKKGQILADGAATVGGELALGKNVLVAYMPWEGYNSEDAVLISERLVYEDIYTSFHIRKYEIPIYWTSQGPERITKEIPHLGAYLLRKLDKNGIVMLGSWVETGDVLVGKLTPQMVKESSYAPEDRLLQAIFGIQVSTSKESCLKLPIGGRGRVIDVRWIPKRGGSSYNDKPETICVYISQKRDIKVGDKVAGRHGNKGIISKILPRQDMPYLQDGRPVDMVFNPLGVPSRMNVGQIFECSLGLAGGLLDRHYRIVPFDERYEQEASRKLVFSELYEASKQTANPWVFEPEYPGKSRLFDGRMGNPFEQPVIIGKPYILKLIHQVDDKIHGRSSGHYAIITQQPLRGRARRGGQRVGEMEVWALEGFGVAHILQEMLTYKSDHIRARQKIFGTTIRGGPIPNPEDAPESFRLLVRELRSLALELNHFLVSEKNFQINRKEV</sequence>
<dbReference type="Gene3D" id="2.30.150.10">
    <property type="entry name" value="DNA-directed RNA polymerase, beta subunit, external 1 domain"/>
    <property type="match status" value="1"/>
</dbReference>
<geneLocation type="chloroplast" evidence="18"/>
<gene>
    <name evidence="11 18" type="primary">rpoB</name>
</gene>
<dbReference type="InterPro" id="IPR014724">
    <property type="entry name" value="RNA_pol_RPB2_OB-fold"/>
</dbReference>
<dbReference type="GO" id="GO:0009507">
    <property type="term" value="C:chloroplast"/>
    <property type="evidence" value="ECO:0007669"/>
    <property type="project" value="UniProtKB-SubCell"/>
</dbReference>
<evidence type="ECO:0000256" key="5">
    <source>
        <dbReference type="ARBA" id="ARBA00022528"/>
    </source>
</evidence>
<dbReference type="CDD" id="cd00653">
    <property type="entry name" value="RNA_pol_B_RPB2"/>
    <property type="match status" value="1"/>
</dbReference>
<evidence type="ECO:0000313" key="18">
    <source>
        <dbReference type="EMBL" id="QHR84940.1"/>
    </source>
</evidence>
<organism evidence="18">
    <name type="scientific">Siphonostegia chinensis</name>
    <dbReference type="NCBI Taxonomy" id="374729"/>
    <lineage>
        <taxon>Eukaryota</taxon>
        <taxon>Viridiplantae</taxon>
        <taxon>Streptophyta</taxon>
        <taxon>Embryophyta</taxon>
        <taxon>Tracheophyta</taxon>
        <taxon>Spermatophyta</taxon>
        <taxon>Magnoliopsida</taxon>
        <taxon>eudicotyledons</taxon>
        <taxon>Gunneridae</taxon>
        <taxon>Pentapetalae</taxon>
        <taxon>asterids</taxon>
        <taxon>lamiids</taxon>
        <taxon>Lamiales</taxon>
        <taxon>Orobanchaceae</taxon>
        <taxon>Cymbarieae</taxon>
        <taxon>Siphonostegia</taxon>
    </lineage>
</organism>
<dbReference type="SUPFAM" id="SSF64484">
    <property type="entry name" value="beta and beta-prime subunits of DNA dependent RNA-polymerase"/>
    <property type="match status" value="1"/>
</dbReference>
<feature type="domain" description="DNA-directed RNA polymerase subunit 2 hybrid-binding" evidence="14">
    <location>
        <begin position="591"/>
        <end position="981"/>
    </location>
</feature>
<dbReference type="EC" id="2.7.7.6" evidence="11"/>
<feature type="domain" description="RNA polymerase Rpb2" evidence="17">
    <location>
        <begin position="376"/>
        <end position="444"/>
    </location>
</feature>
<reference evidence="18" key="1">
    <citation type="journal article" date="2019" name="Mitochondrial DNA Part B Resour">
        <title>The complete chloroplast genome sequence of Siphonostegia chinensis Benth. (Orobanchaceae).</title>
        <authorList>
            <person name="Gao J."/>
            <person name="Jin Y.-H."/>
            <person name="Li Y.-Q."/>
            <person name="Qian Y.-X."/>
            <person name="Zhang C."/>
            <person name="Wang R.-H."/>
            <person name="Qi Z.-C."/>
        </authorList>
    </citation>
    <scope>NUCLEOTIDE SEQUENCE</scope>
    <source>
        <tissue evidence="18">Leaf</tissue>
    </source>
</reference>
<dbReference type="InterPro" id="IPR007120">
    <property type="entry name" value="DNA-dir_RNAP_su2_dom"/>
</dbReference>
<dbReference type="PROSITE" id="PS01166">
    <property type="entry name" value="RNA_POL_BETA"/>
    <property type="match status" value="1"/>
</dbReference>
<dbReference type="GeneID" id="44151566"/>
<dbReference type="InterPro" id="IPR007645">
    <property type="entry name" value="RNA_pol_Rpb2_3"/>
</dbReference>
<dbReference type="InterPro" id="IPR042107">
    <property type="entry name" value="DNA-dir_RNA_pol_bsu_ext_1_sf"/>
</dbReference>
<dbReference type="InterPro" id="IPR007641">
    <property type="entry name" value="RNA_pol_Rpb2_7"/>
</dbReference>
<dbReference type="Pfam" id="PF04561">
    <property type="entry name" value="RNA_pol_Rpb2_2"/>
    <property type="match status" value="1"/>
</dbReference>
<feature type="domain" description="RNA polymerase Rpb2" evidence="16">
    <location>
        <begin position="128"/>
        <end position="315"/>
    </location>
</feature>
<evidence type="ECO:0000256" key="2">
    <source>
        <dbReference type="ARBA" id="ARBA00004229"/>
    </source>
</evidence>
<keyword evidence="4 11" id="KW-0240">DNA-directed RNA polymerase</keyword>
<evidence type="ECO:0000256" key="1">
    <source>
        <dbReference type="ARBA" id="ARBA00004026"/>
    </source>
</evidence>
<evidence type="ECO:0000256" key="13">
    <source>
        <dbReference type="RuleBase" id="RU363031"/>
    </source>
</evidence>
<evidence type="ECO:0000256" key="7">
    <source>
        <dbReference type="ARBA" id="ARBA00022679"/>
    </source>
</evidence>
<dbReference type="InterPro" id="IPR037033">
    <property type="entry name" value="DNA-dir_RNAP_su2_hyb_sf"/>
</dbReference>
<comment type="function">
    <text evidence="1 11 13">DNA-dependent RNA polymerase catalyzes the transcription of DNA into RNA using the four ribonucleoside triphosphates as substrates.</text>
</comment>
<keyword evidence="7 11" id="KW-0808">Transferase</keyword>
<dbReference type="AlphaFoldDB" id="A0A6B9XL95"/>
<evidence type="ECO:0000256" key="6">
    <source>
        <dbReference type="ARBA" id="ARBA00022640"/>
    </source>
</evidence>
<dbReference type="InterPro" id="IPR007642">
    <property type="entry name" value="RNA_pol_Rpb2_2"/>
</dbReference>
<dbReference type="NCBIfam" id="NF001616">
    <property type="entry name" value="PRK00405.1"/>
    <property type="match status" value="1"/>
</dbReference>
<evidence type="ECO:0000256" key="11">
    <source>
        <dbReference type="HAMAP-Rule" id="MF_01321"/>
    </source>
</evidence>
<dbReference type="GO" id="GO:0006351">
    <property type="term" value="P:DNA-templated transcription"/>
    <property type="evidence" value="ECO:0007669"/>
    <property type="project" value="UniProtKB-UniRule"/>
</dbReference>
<dbReference type="FunFam" id="3.90.1110.10:FF:000009">
    <property type="entry name" value="DNA-directed RNA polymerase subunit beta"/>
    <property type="match status" value="1"/>
</dbReference>
<keyword evidence="8 11" id="KW-0548">Nucleotidyltransferase</keyword>
<evidence type="ECO:0000259" key="14">
    <source>
        <dbReference type="Pfam" id="PF00562"/>
    </source>
</evidence>
<evidence type="ECO:0000256" key="4">
    <source>
        <dbReference type="ARBA" id="ARBA00022478"/>
    </source>
</evidence>
<dbReference type="GO" id="GO:0032549">
    <property type="term" value="F:ribonucleoside binding"/>
    <property type="evidence" value="ECO:0007669"/>
    <property type="project" value="InterPro"/>
</dbReference>